<gene>
    <name evidence="1" type="ORF">IQ260_10875</name>
</gene>
<evidence type="ECO:0000313" key="1">
    <source>
        <dbReference type="EMBL" id="MBE9067159.1"/>
    </source>
</evidence>
<name>A0A928X3Y6_LEPEC</name>
<accession>A0A928X3Y6</accession>
<sequence length="173" mass="19644">MLEGLLPKILPAHIVPRYIIFEGKTDLEKNLSRKLRTWLNPRTKFVILRDQDSGNCTDVKNNLVRLCNQAGKPNTLVRIACRELESWYIGDLKAVENGLGLSGLAKQQDKQKFRNPDMLNNAYEELSKVTTRKYQKVSGSRATGPYLDKKRNCSQSFQVFVTGIETVVSEIIS</sequence>
<dbReference type="EMBL" id="JADEXP010000079">
    <property type="protein sequence ID" value="MBE9067159.1"/>
    <property type="molecule type" value="Genomic_DNA"/>
</dbReference>
<proteinExistence type="predicted"/>
<keyword evidence="2" id="KW-1185">Reference proteome</keyword>
<dbReference type="Pfam" id="PF14103">
    <property type="entry name" value="DUF4276"/>
    <property type="match status" value="1"/>
</dbReference>
<dbReference type="AlphaFoldDB" id="A0A928X3Y6"/>
<organism evidence="1 2">
    <name type="scientific">Leptolyngbya cf. ectocarpi LEGE 11479</name>
    <dbReference type="NCBI Taxonomy" id="1828722"/>
    <lineage>
        <taxon>Bacteria</taxon>
        <taxon>Bacillati</taxon>
        <taxon>Cyanobacteriota</taxon>
        <taxon>Cyanophyceae</taxon>
        <taxon>Leptolyngbyales</taxon>
        <taxon>Leptolyngbyaceae</taxon>
        <taxon>Leptolyngbya group</taxon>
        <taxon>Leptolyngbya</taxon>
    </lineage>
</organism>
<protein>
    <submittedName>
        <fullName evidence="1">DUF4276 family protein</fullName>
    </submittedName>
</protein>
<reference evidence="1" key="1">
    <citation type="submission" date="2020-10" db="EMBL/GenBank/DDBJ databases">
        <authorList>
            <person name="Castelo-Branco R."/>
            <person name="Eusebio N."/>
            <person name="Adriana R."/>
            <person name="Vieira A."/>
            <person name="Brugerolle De Fraissinette N."/>
            <person name="Rezende De Castro R."/>
            <person name="Schneider M.P."/>
            <person name="Vasconcelos V."/>
            <person name="Leao P.N."/>
        </authorList>
    </citation>
    <scope>NUCLEOTIDE SEQUENCE</scope>
    <source>
        <strain evidence="1">LEGE 11479</strain>
    </source>
</reference>
<dbReference type="Proteomes" id="UP000615026">
    <property type="component" value="Unassembled WGS sequence"/>
</dbReference>
<evidence type="ECO:0000313" key="2">
    <source>
        <dbReference type="Proteomes" id="UP000615026"/>
    </source>
</evidence>
<comment type="caution">
    <text evidence="1">The sequence shown here is derived from an EMBL/GenBank/DDBJ whole genome shotgun (WGS) entry which is preliminary data.</text>
</comment>
<dbReference type="InterPro" id="IPR025455">
    <property type="entry name" value="DUF4276"/>
</dbReference>